<dbReference type="Gene3D" id="3.90.1170.50">
    <property type="entry name" value="Aldehyde oxidase/xanthine dehydrogenase, a/b hammerhead"/>
    <property type="match status" value="1"/>
</dbReference>
<dbReference type="RefSeq" id="WP_345570593.1">
    <property type="nucleotide sequence ID" value="NZ_BAABDQ010000023.1"/>
</dbReference>
<dbReference type="PANTHER" id="PTHR11908:SF132">
    <property type="entry name" value="ALDEHYDE OXIDASE 1-RELATED"/>
    <property type="match status" value="1"/>
</dbReference>
<evidence type="ECO:0000256" key="1">
    <source>
        <dbReference type="ARBA" id="ARBA00022505"/>
    </source>
</evidence>
<evidence type="ECO:0000313" key="4">
    <source>
        <dbReference type="EMBL" id="GAA3587421.1"/>
    </source>
</evidence>
<dbReference type="InterPro" id="IPR008274">
    <property type="entry name" value="AldOxase/xan_DH_MoCoBD1"/>
</dbReference>
<dbReference type="SUPFAM" id="SSF54665">
    <property type="entry name" value="CO dehydrogenase molybdoprotein N-domain-like"/>
    <property type="match status" value="1"/>
</dbReference>
<dbReference type="SUPFAM" id="SSF56003">
    <property type="entry name" value="Molybdenum cofactor-binding domain"/>
    <property type="match status" value="1"/>
</dbReference>
<name>A0ABP6YRD7_9ACTN</name>
<evidence type="ECO:0000256" key="2">
    <source>
        <dbReference type="ARBA" id="ARBA00023002"/>
    </source>
</evidence>
<accession>A0ABP6YRD7</accession>
<keyword evidence="5" id="KW-1185">Reference proteome</keyword>
<dbReference type="InterPro" id="IPR037165">
    <property type="entry name" value="AldOxase/xan_DH_Mopterin-bd_sf"/>
</dbReference>
<comment type="caution">
    <text evidence="4">The sequence shown here is derived from an EMBL/GenBank/DDBJ whole genome shotgun (WGS) entry which is preliminary data.</text>
</comment>
<organism evidence="4 5">
    <name type="scientific">Nonomuraea rosea</name>
    <dbReference type="NCBI Taxonomy" id="638574"/>
    <lineage>
        <taxon>Bacteria</taxon>
        <taxon>Bacillati</taxon>
        <taxon>Actinomycetota</taxon>
        <taxon>Actinomycetes</taxon>
        <taxon>Streptosporangiales</taxon>
        <taxon>Streptosporangiaceae</taxon>
        <taxon>Nonomuraea</taxon>
    </lineage>
</organism>
<dbReference type="Pfam" id="PF20256">
    <property type="entry name" value="MoCoBD_2"/>
    <property type="match status" value="1"/>
</dbReference>
<keyword evidence="2" id="KW-0560">Oxidoreductase</keyword>
<dbReference type="SMART" id="SM01008">
    <property type="entry name" value="Ald_Xan_dh_C"/>
    <property type="match status" value="1"/>
</dbReference>
<proteinExistence type="predicted"/>
<dbReference type="Proteomes" id="UP001500630">
    <property type="component" value="Unassembled WGS sequence"/>
</dbReference>
<dbReference type="Pfam" id="PF02738">
    <property type="entry name" value="MoCoBD_1"/>
    <property type="match status" value="1"/>
</dbReference>
<keyword evidence="1" id="KW-0500">Molybdenum</keyword>
<protein>
    <submittedName>
        <fullName evidence="4">Xanthine dehydrogenase family protein molybdopterin-binding subunit</fullName>
    </submittedName>
</protein>
<dbReference type="InterPro" id="IPR046867">
    <property type="entry name" value="AldOxase/xan_DH_MoCoBD2"/>
</dbReference>
<dbReference type="InterPro" id="IPR036856">
    <property type="entry name" value="Ald_Oxase/Xan_DH_a/b_sf"/>
</dbReference>
<reference evidence="5" key="1">
    <citation type="journal article" date="2019" name="Int. J. Syst. Evol. Microbiol.">
        <title>The Global Catalogue of Microorganisms (GCM) 10K type strain sequencing project: providing services to taxonomists for standard genome sequencing and annotation.</title>
        <authorList>
            <consortium name="The Broad Institute Genomics Platform"/>
            <consortium name="The Broad Institute Genome Sequencing Center for Infectious Disease"/>
            <person name="Wu L."/>
            <person name="Ma J."/>
        </authorList>
    </citation>
    <scope>NUCLEOTIDE SEQUENCE [LARGE SCALE GENOMIC DNA]</scope>
    <source>
        <strain evidence="5">JCM 17326</strain>
    </source>
</reference>
<dbReference type="EMBL" id="BAABDQ010000023">
    <property type="protein sequence ID" value="GAA3587421.1"/>
    <property type="molecule type" value="Genomic_DNA"/>
</dbReference>
<evidence type="ECO:0000313" key="5">
    <source>
        <dbReference type="Proteomes" id="UP001500630"/>
    </source>
</evidence>
<dbReference type="Gene3D" id="3.30.365.10">
    <property type="entry name" value="Aldehyde oxidase/xanthine dehydrogenase, molybdopterin binding domain"/>
    <property type="match status" value="4"/>
</dbReference>
<sequence length="774" mass="82652">MTFTSRGFALGTRVLGKVARFLPDGRHDPLSTESGEIGRHVNRLDGPAKVSGGIRYTADHVPDRLAYAVAVPSTIAKGRIVAVDSARALSAPGVVLVMTHENAPPMKRTGAYATLKAPVGAAAMSLPILNTDRVYWNGQPVAVVVAETQEQAEHAARLVNVRYEPEPAVLAMSDEAAYTPAHSVLEESKTVVGDVRAGLAGAAVTVRAVYTTPPEYHNALELHATMATWDGDDLTVHDSSQYPYGVKEMLAKKFGLPLARVHVLAPYIGGGFGGKTPAWPHVALTVAAAKLAGRPVKLVLSRAHTYWMTGGRAPTRSRIALGADERGRLTAIVHDALATCTTDEFAEAAIAASRHLYACPSIAAHQRVIRVDQIQNAFFRGPGVTPGSFALESAMDELAWELGIDPLELRLRNEPDRDPISGRPFTSRHLREAYLLGADAFGWQDRAPLPRATRDGHRLVGQGMAAAINPDAVLIAAVRLRLSADGTITIHSSTNELGAGTSTAQTQAAAQRLGVPMDRIRFLQGDSDVAKTRIPGASAATTTLASAIWNARDRLVRELLTIGEGGPLAGLRPDEVETRDEGLFTRDGRGQTYRRLLERAGRDHVEVTGKSAVPYQTVKRTTGTYGAHFAEVQVDEDTGEVRVTRWTGAFDGGRIVSPKQAISQMRGGIIQGIGMALMEETLLDERSGRIVNAGLADQHIPTHADVPPIDVRFVDRPDPQTPLGAKGIGELGIVGVAAAIANAIYHATGRRVRALPITPDTLLTPGAIDGRSRH</sequence>
<dbReference type="PANTHER" id="PTHR11908">
    <property type="entry name" value="XANTHINE DEHYDROGENASE"/>
    <property type="match status" value="1"/>
</dbReference>
<gene>
    <name evidence="4" type="ORF">GCM10022419_082080</name>
</gene>
<dbReference type="InterPro" id="IPR016208">
    <property type="entry name" value="Ald_Oxase/xanthine_DH-like"/>
</dbReference>
<dbReference type="InterPro" id="IPR000674">
    <property type="entry name" value="Ald_Oxase/Xan_DH_a/b"/>
</dbReference>
<dbReference type="Pfam" id="PF01315">
    <property type="entry name" value="Ald_Xan_dh_C"/>
    <property type="match status" value="1"/>
</dbReference>
<feature type="domain" description="Aldehyde oxidase/xanthine dehydrogenase a/b hammerhead" evidence="3">
    <location>
        <begin position="51"/>
        <end position="167"/>
    </location>
</feature>
<evidence type="ECO:0000259" key="3">
    <source>
        <dbReference type="SMART" id="SM01008"/>
    </source>
</evidence>